<comment type="caution">
    <text evidence="3">The sequence shown here is derived from an EMBL/GenBank/DDBJ whole genome shotgun (WGS) entry which is preliminary data.</text>
</comment>
<proteinExistence type="predicted"/>
<evidence type="ECO:0000313" key="4">
    <source>
        <dbReference type="Proteomes" id="UP001310594"/>
    </source>
</evidence>
<feature type="compositionally biased region" description="Low complexity" evidence="1">
    <location>
        <begin position="1"/>
        <end position="28"/>
    </location>
</feature>
<name>A0AAN7VRI3_9PEZI</name>
<dbReference type="AlphaFoldDB" id="A0AAN7VRI3"/>
<accession>A0AAN7VRI3</accession>
<keyword evidence="2" id="KW-0472">Membrane</keyword>
<gene>
    <name evidence="3" type="ORF">LTR97_011976</name>
</gene>
<evidence type="ECO:0000256" key="2">
    <source>
        <dbReference type="SAM" id="Phobius"/>
    </source>
</evidence>
<reference evidence="3" key="1">
    <citation type="submission" date="2023-08" db="EMBL/GenBank/DDBJ databases">
        <title>Black Yeasts Isolated from many extreme environments.</title>
        <authorList>
            <person name="Coleine C."/>
            <person name="Stajich J.E."/>
            <person name="Selbmann L."/>
        </authorList>
    </citation>
    <scope>NUCLEOTIDE SEQUENCE</scope>
    <source>
        <strain evidence="3">CCFEE 5810</strain>
    </source>
</reference>
<keyword evidence="2" id="KW-1133">Transmembrane helix</keyword>
<feature type="compositionally biased region" description="Gly residues" evidence="1">
    <location>
        <begin position="29"/>
        <end position="40"/>
    </location>
</feature>
<organism evidence="3 4">
    <name type="scientific">Elasticomyces elasticus</name>
    <dbReference type="NCBI Taxonomy" id="574655"/>
    <lineage>
        <taxon>Eukaryota</taxon>
        <taxon>Fungi</taxon>
        <taxon>Dikarya</taxon>
        <taxon>Ascomycota</taxon>
        <taxon>Pezizomycotina</taxon>
        <taxon>Dothideomycetes</taxon>
        <taxon>Dothideomycetidae</taxon>
        <taxon>Mycosphaerellales</taxon>
        <taxon>Teratosphaeriaceae</taxon>
        <taxon>Elasticomyces</taxon>
    </lineage>
</organism>
<feature type="region of interest" description="Disordered" evidence="1">
    <location>
        <begin position="1"/>
        <end position="51"/>
    </location>
</feature>
<dbReference type="EMBL" id="JAVRQU010000023">
    <property type="protein sequence ID" value="KAK5690815.1"/>
    <property type="molecule type" value="Genomic_DNA"/>
</dbReference>
<sequence length="80" mass="7220">MSGSSSSTLSGSDATGTQGIPPGNAVGASGSGDAGGGTSGGTTNTTTTTASGAAQVGATDYTFIGSLAMGVIVVAFTAAL</sequence>
<dbReference type="Proteomes" id="UP001310594">
    <property type="component" value="Unassembled WGS sequence"/>
</dbReference>
<evidence type="ECO:0000256" key="1">
    <source>
        <dbReference type="SAM" id="MobiDB-lite"/>
    </source>
</evidence>
<keyword evidence="2" id="KW-0812">Transmembrane</keyword>
<feature type="transmembrane region" description="Helical" evidence="2">
    <location>
        <begin position="61"/>
        <end position="79"/>
    </location>
</feature>
<protein>
    <submittedName>
        <fullName evidence="3">Uncharacterized protein</fullName>
    </submittedName>
</protein>
<feature type="compositionally biased region" description="Low complexity" evidence="1">
    <location>
        <begin position="41"/>
        <end position="51"/>
    </location>
</feature>
<evidence type="ECO:0000313" key="3">
    <source>
        <dbReference type="EMBL" id="KAK5690815.1"/>
    </source>
</evidence>